<reference evidence="1 2" key="1">
    <citation type="submission" date="2019-12" db="EMBL/GenBank/DDBJ databases">
        <authorList>
            <person name="Yang R."/>
        </authorList>
    </citation>
    <scope>NUCLEOTIDE SEQUENCE [LARGE SCALE GENOMIC DNA]</scope>
    <source>
        <strain evidence="1 2">DONG20-135</strain>
    </source>
</reference>
<dbReference type="RefSeq" id="WP_160624600.1">
    <property type="nucleotide sequence ID" value="NZ_WUUQ01000001.1"/>
</dbReference>
<evidence type="ECO:0000313" key="2">
    <source>
        <dbReference type="Proteomes" id="UP000434036"/>
    </source>
</evidence>
<evidence type="ECO:0000313" key="1">
    <source>
        <dbReference type="EMBL" id="MXQ73182.1"/>
    </source>
</evidence>
<keyword evidence="2" id="KW-1185">Reference proteome</keyword>
<gene>
    <name evidence="1" type="ORF">GSF08_04435</name>
</gene>
<dbReference type="EMBL" id="WUUQ01000001">
    <property type="protein sequence ID" value="MXQ73182.1"/>
    <property type="molecule type" value="Genomic_DNA"/>
</dbReference>
<proteinExistence type="predicted"/>
<accession>A0A6N8U530</accession>
<name>A0A6N8U530_9FIRM</name>
<comment type="caution">
    <text evidence="1">The sequence shown here is derived from an EMBL/GenBank/DDBJ whole genome shotgun (WGS) entry which is preliminary data.</text>
</comment>
<sequence>MKQGSRYEIGQSYSHEEYRNAGVAHIKQGNGRCEYYHKGKLISEEAAEELVRSYQKKLK</sequence>
<dbReference type="AlphaFoldDB" id="A0A6N8U530"/>
<reference evidence="1 2" key="2">
    <citation type="submission" date="2020-01" db="EMBL/GenBank/DDBJ databases">
        <title>Clostridiaceae sp. nov. isolated from the gut of human by culturomics.</title>
        <authorList>
            <person name="Chang Y."/>
        </authorList>
    </citation>
    <scope>NUCLEOTIDE SEQUENCE [LARGE SCALE GENOMIC DNA]</scope>
    <source>
        <strain evidence="1 2">DONG20-135</strain>
    </source>
</reference>
<organism evidence="1 2">
    <name type="scientific">Copranaerobaculum intestinale</name>
    <dbReference type="NCBI Taxonomy" id="2692629"/>
    <lineage>
        <taxon>Bacteria</taxon>
        <taxon>Bacillati</taxon>
        <taxon>Bacillota</taxon>
        <taxon>Erysipelotrichia</taxon>
        <taxon>Erysipelotrichales</taxon>
        <taxon>Erysipelotrichaceae</taxon>
        <taxon>Copranaerobaculum</taxon>
    </lineage>
</organism>
<protein>
    <submittedName>
        <fullName evidence="1">Uncharacterized protein</fullName>
    </submittedName>
</protein>
<dbReference type="Proteomes" id="UP000434036">
    <property type="component" value="Unassembled WGS sequence"/>
</dbReference>